<feature type="region of interest" description="Disordered" evidence="1">
    <location>
        <begin position="241"/>
        <end position="268"/>
    </location>
</feature>
<dbReference type="PANTHER" id="PTHR38075">
    <property type="entry name" value="DUF4139 DOMAIN-CONTAINING PROTEIN"/>
    <property type="match status" value="1"/>
</dbReference>
<sequence length="504" mass="54450">MGFRAFGMAAVSATALLSGAAFAQSSSNPVGESAQGDVAVTIYNNGQAVVQDVRQLPIASGRSRIEFPDVSAMIRPETLSFAAADTGIVEQNFDFDLLTPTKLMEKAVGQTVTLVRTNPATGSETTERATVLSTAGGVVVKIGDRIEVLRDDGLPVRVVFDRVPQNLRARPTLSVTVDSTRGGTRPASLRYLTPGLGWSADYVALYDEAKATVDVQGWVTLTNNTGTTYTNAKTLLVAGRVNGGNDYQPPRPPRRGTAGTVMKPGTETAGREQLGDYYLYPIAERTTIANAQTKQVSFLDVQGVPARKIYGRTLGWMENDGNAVNVDSQIAFSSSKDGGLGDALPAGTVRFYQRDKSGTPQFIGENGIPHTPMGSQLALKTGDAFDITVKSEVESRSTITGAEWEKSARYRVVQPDGSATVIESERPKTFYRTTMRYTLTNAKSAPVDVELTQSGLYWGWWGNDYRITSEDVPGEQLDAGTRKWTVPVPANGERVVRVTYETRY</sequence>
<keyword evidence="2" id="KW-0732">Signal</keyword>
<feature type="chain" id="PRO_5042506487" evidence="2">
    <location>
        <begin position="24"/>
        <end position="504"/>
    </location>
</feature>
<dbReference type="PANTHER" id="PTHR38075:SF1">
    <property type="entry name" value="DUF4139 DOMAIN-CONTAINING PROTEIN"/>
    <property type="match status" value="1"/>
</dbReference>
<evidence type="ECO:0000313" key="4">
    <source>
        <dbReference type="Proteomes" id="UP001218362"/>
    </source>
</evidence>
<name>A0AAJ6BQB9_9SPHN</name>
<evidence type="ECO:0000256" key="1">
    <source>
        <dbReference type="SAM" id="MobiDB-lite"/>
    </source>
</evidence>
<evidence type="ECO:0000256" key="2">
    <source>
        <dbReference type="SAM" id="SignalP"/>
    </source>
</evidence>
<dbReference type="KEGG" id="acob:P0Y56_03360"/>
<feature type="signal peptide" evidence="2">
    <location>
        <begin position="1"/>
        <end position="23"/>
    </location>
</feature>
<gene>
    <name evidence="3" type="ORF">P0Y56_03360</name>
</gene>
<evidence type="ECO:0000313" key="3">
    <source>
        <dbReference type="EMBL" id="WEK47335.1"/>
    </source>
</evidence>
<dbReference type="EMBL" id="CP119316">
    <property type="protein sequence ID" value="WEK47335.1"/>
    <property type="molecule type" value="Genomic_DNA"/>
</dbReference>
<accession>A0AAJ6BQB9</accession>
<proteinExistence type="predicted"/>
<organism evidence="3 4">
    <name type="scientific">Candidatus Andeanibacterium colombiense</name>
    <dbReference type="NCBI Taxonomy" id="3121345"/>
    <lineage>
        <taxon>Bacteria</taxon>
        <taxon>Pseudomonadati</taxon>
        <taxon>Pseudomonadota</taxon>
        <taxon>Alphaproteobacteria</taxon>
        <taxon>Sphingomonadales</taxon>
        <taxon>Sphingomonadaceae</taxon>
        <taxon>Candidatus Andeanibacterium</taxon>
    </lineage>
</organism>
<dbReference type="AlphaFoldDB" id="A0AAJ6BQB9"/>
<reference evidence="3" key="1">
    <citation type="submission" date="2023-03" db="EMBL/GenBank/DDBJ databases">
        <title>Andean soil-derived lignocellulolytic bacterial consortium as a source of novel taxa and putative plastic-active enzymes.</title>
        <authorList>
            <person name="Diaz-Garcia L."/>
            <person name="Chuvochina M."/>
            <person name="Feuerriegel G."/>
            <person name="Bunk B."/>
            <person name="Sproer C."/>
            <person name="Streit W.R."/>
            <person name="Rodriguez L.M."/>
            <person name="Overmann J."/>
            <person name="Jimenez D.J."/>
        </authorList>
    </citation>
    <scope>NUCLEOTIDE SEQUENCE</scope>
    <source>
        <strain evidence="3">MAG 26</strain>
    </source>
</reference>
<protein>
    <submittedName>
        <fullName evidence="3">DUF4139 domain-containing protein</fullName>
    </submittedName>
</protein>
<dbReference type="Proteomes" id="UP001218362">
    <property type="component" value="Chromosome"/>
</dbReference>